<evidence type="ECO:0000313" key="3">
    <source>
        <dbReference type="EMBL" id="BAI68937.1"/>
    </source>
</evidence>
<keyword evidence="5" id="KW-1185">Reference proteome</keyword>
<proteinExistence type="predicted"/>
<gene>
    <name evidence="3" type="ordered locus">HTH_0473</name>
    <name evidence="4" type="ordered locus">HTH_0494</name>
</gene>
<dbReference type="RefSeq" id="WP_012963120.1">
    <property type="nucleotide sequence ID" value="NC_013799.1"/>
</dbReference>
<dbReference type="KEGG" id="hth:HTH_0494"/>
<organism evidence="3 5">
    <name type="scientific">Hydrogenobacter thermophilus (strain DSM 6534 / IAM 12695 / TK-6)</name>
    <dbReference type="NCBI Taxonomy" id="608538"/>
    <lineage>
        <taxon>Bacteria</taxon>
        <taxon>Pseudomonadati</taxon>
        <taxon>Aquificota</taxon>
        <taxon>Aquificia</taxon>
        <taxon>Aquificales</taxon>
        <taxon>Aquificaceae</taxon>
        <taxon>Hydrogenobacter</taxon>
    </lineage>
</organism>
<dbReference type="AlphaFoldDB" id="D3DGI5"/>
<evidence type="ECO:0000256" key="1">
    <source>
        <dbReference type="ARBA" id="ARBA00023125"/>
    </source>
</evidence>
<protein>
    <submittedName>
        <fullName evidence="3">Transposase</fullName>
    </submittedName>
</protein>
<sequence length="363" mass="43193">MQAKEIKRSLLFSLEFANAGKKKFLDQLWEEYKNALQYFVDKGFDERSLPSYEHVKTYSHKTWLSKRYLGCALLQAVDILKSVFQRKKKVNKPEVKKVSLKLDKRFYRLERGNNSFNFWFLLRNPKDKNWVHFPVKNYRYAQKYFDEWKLSSGMELLKRDGKWFLKLTFKKEVVLEERGPKGIDIGYRKLITLSDGQVFGREIKEIIEKKILPKKQGSKRFKRVLDYLKTEVNRVLKQVIDGSFSPVLEKLKNLKRGKRGKWRRDINRRFNYWMYGYVLRRIKELCEVAGVQWHIVPASYTSRTCPQCGYEDRANRDGEWFHCLNCGYENDADVVGAVNILWRFGREPIVPYPAKPPSVSLNL</sequence>
<dbReference type="OrthoDB" id="10676at2"/>
<dbReference type="EMBL" id="AP011112">
    <property type="protein sequence ID" value="BAI68958.1"/>
    <property type="molecule type" value="Genomic_DNA"/>
</dbReference>
<dbReference type="GO" id="GO:0003677">
    <property type="term" value="F:DNA binding"/>
    <property type="evidence" value="ECO:0007669"/>
    <property type="project" value="UniProtKB-KW"/>
</dbReference>
<evidence type="ECO:0000259" key="2">
    <source>
        <dbReference type="Pfam" id="PF07282"/>
    </source>
</evidence>
<reference evidence="3 5" key="1">
    <citation type="journal article" date="2010" name="J. Bacteriol.">
        <title>Complete genome sequence of the thermophilic, obligately chemolithoautotrophic hydrogen-oxidizing bacterium Hydrogenobacter thermophilus TK-6.</title>
        <authorList>
            <person name="Arai H."/>
            <person name="Kanbe H."/>
            <person name="Ishii M."/>
            <person name="Igarashi Y."/>
        </authorList>
    </citation>
    <scope>NUCLEOTIDE SEQUENCE [LARGE SCALE GENOMIC DNA]</scope>
    <source>
        <strain evidence="5">DSM 6534 / IAM 12695 / TK-6 [Tokyo]</strain>
        <strain evidence="3">TK-6</strain>
    </source>
</reference>
<accession>D3DGI5</accession>
<dbReference type="InterPro" id="IPR010095">
    <property type="entry name" value="Cas12f1-like_TNB"/>
</dbReference>
<dbReference type="Proteomes" id="UP000002574">
    <property type="component" value="Chromosome"/>
</dbReference>
<evidence type="ECO:0000313" key="4">
    <source>
        <dbReference type="EMBL" id="BAI68958.1"/>
    </source>
</evidence>
<dbReference type="eggNOG" id="COG0675">
    <property type="taxonomic scope" value="Bacteria"/>
</dbReference>
<dbReference type="KEGG" id="hte:Hydth_0492"/>
<name>D3DGI5_HYDTT</name>
<evidence type="ECO:0000313" key="5">
    <source>
        <dbReference type="Proteomes" id="UP000002574"/>
    </source>
</evidence>
<dbReference type="KEGG" id="hte:Hydth_0471"/>
<dbReference type="Pfam" id="PF07282">
    <property type="entry name" value="Cas12f1-like_TNB"/>
    <property type="match status" value="1"/>
</dbReference>
<feature type="domain" description="Cas12f1-like TNB" evidence="2">
    <location>
        <begin position="275"/>
        <end position="340"/>
    </location>
</feature>
<dbReference type="EMBL" id="AP011112">
    <property type="protein sequence ID" value="BAI68937.1"/>
    <property type="molecule type" value="Genomic_DNA"/>
</dbReference>
<keyword evidence="1" id="KW-0238">DNA-binding</keyword>
<dbReference type="STRING" id="608538.HTH_0473"/>
<dbReference type="KEGG" id="hth:HTH_0473"/>